<dbReference type="Pfam" id="PF00144">
    <property type="entry name" value="Beta-lactamase"/>
    <property type="match status" value="1"/>
</dbReference>
<gene>
    <name evidence="10" type="ORF">COB13_12980</name>
</gene>
<dbReference type="AlphaFoldDB" id="A0A2A4YVG0"/>
<feature type="domain" description="Beta-lactamase-related" evidence="8">
    <location>
        <begin position="41"/>
        <end position="343"/>
    </location>
</feature>
<organism evidence="10">
    <name type="scientific">OCS116 cluster bacterium</name>
    <dbReference type="NCBI Taxonomy" id="2030921"/>
    <lineage>
        <taxon>Bacteria</taxon>
        <taxon>Pseudomonadati</taxon>
        <taxon>Pseudomonadota</taxon>
        <taxon>Alphaproteobacteria</taxon>
        <taxon>OCS116 cluster</taxon>
    </lineage>
</organism>
<dbReference type="GO" id="GO:0008800">
    <property type="term" value="F:beta-lactamase activity"/>
    <property type="evidence" value="ECO:0007669"/>
    <property type="project" value="UniProtKB-UniRule"/>
</dbReference>
<proteinExistence type="inferred from homology"/>
<dbReference type="EC" id="3.5.2.6" evidence="2 6"/>
<evidence type="ECO:0000259" key="8">
    <source>
        <dbReference type="Pfam" id="PF00144"/>
    </source>
</evidence>
<feature type="chain" id="PRO_5013014850" description="Beta-lactamase" evidence="7">
    <location>
        <begin position="24"/>
        <end position="448"/>
    </location>
</feature>
<evidence type="ECO:0000256" key="6">
    <source>
        <dbReference type="RuleBase" id="RU361140"/>
    </source>
</evidence>
<dbReference type="GO" id="GO:0017001">
    <property type="term" value="P:antibiotic catabolic process"/>
    <property type="evidence" value="ECO:0007669"/>
    <property type="project" value="InterPro"/>
</dbReference>
<evidence type="ECO:0000259" key="9">
    <source>
        <dbReference type="Pfam" id="PF11954"/>
    </source>
</evidence>
<dbReference type="InterPro" id="IPR021860">
    <property type="entry name" value="Peptidase_S12_Pab87-rel_C"/>
</dbReference>
<keyword evidence="4 6" id="KW-0046">Antibiotic resistance</keyword>
<reference key="1">
    <citation type="submission" date="2017-08" db="EMBL/GenBank/DDBJ databases">
        <title>A dynamic microbial community with high functional redundancy inhabits the cold, oxic subseafloor aquifer.</title>
        <authorList>
            <person name="Tully B.J."/>
            <person name="Wheat C.G."/>
            <person name="Glazer B.T."/>
            <person name="Huber J.A."/>
        </authorList>
    </citation>
    <scope>NUCLEOTIDE SEQUENCE [LARGE SCALE GENOMIC DNA]</scope>
</reference>
<dbReference type="SUPFAM" id="SSF56601">
    <property type="entry name" value="beta-lactamase/transpeptidase-like"/>
    <property type="match status" value="1"/>
</dbReference>
<evidence type="ECO:0000256" key="3">
    <source>
        <dbReference type="ARBA" id="ARBA00022801"/>
    </source>
</evidence>
<comment type="similarity">
    <text evidence="5">Belongs to the beta-lactamase family.</text>
</comment>
<comment type="similarity">
    <text evidence="1 6">Belongs to the class-C beta-lactamase family.</text>
</comment>
<dbReference type="PANTHER" id="PTHR22935:SF95">
    <property type="entry name" value="BETA-LACTAMASE-LIKE 1-RELATED"/>
    <property type="match status" value="1"/>
</dbReference>
<evidence type="ECO:0000256" key="7">
    <source>
        <dbReference type="SAM" id="SignalP"/>
    </source>
</evidence>
<reference evidence="10" key="2">
    <citation type="journal article" date="2018" name="ISME J.">
        <title>A dynamic microbial community with high functional redundancy inhabits the cold, oxic subseafloor aquifer.</title>
        <authorList>
            <person name="Tully B.J."/>
            <person name="Wheat C.G."/>
            <person name="Glazer B.T."/>
            <person name="Huber J.A."/>
        </authorList>
    </citation>
    <scope>NUCLEOTIDE SEQUENCE</scope>
    <source>
        <strain evidence="10">NORP83</strain>
    </source>
</reference>
<dbReference type="Pfam" id="PF11954">
    <property type="entry name" value="DUF3471"/>
    <property type="match status" value="1"/>
</dbReference>
<evidence type="ECO:0000256" key="2">
    <source>
        <dbReference type="ARBA" id="ARBA00012865"/>
    </source>
</evidence>
<dbReference type="GO" id="GO:0030288">
    <property type="term" value="C:outer membrane-bounded periplasmic space"/>
    <property type="evidence" value="ECO:0007669"/>
    <property type="project" value="InterPro"/>
</dbReference>
<dbReference type="PROSITE" id="PS00336">
    <property type="entry name" value="BETA_LACTAMASE_C"/>
    <property type="match status" value="1"/>
</dbReference>
<accession>A0A2A4YVG0</accession>
<sequence length="448" mass="48702">MNFFSKGIFVMAIAAAGFGVAQADGLNFDEIEQGLETHIDKGLLVGIIDGERRQIISLGQAVKPNGHAIDPNSIFEIGSISKTFTGLLLADMVQSGVVKLDDAVAKYLPKGVKMPMRNGQQITLLDLATHRSGLPRLPDNMLPKDINNPYADYTVRDMYDFLSGYKLPRDIGVEAEYSNLGMGLLGHVLALKAGMTYEELVKQIVLLPLGMNDSGIGLNKQQLTRFTTGHGAAGDAVAHWDLPTLAGAGALRSTGNDMMKYLVVNMGGSASVLADVIKLSHEIKREFGSPQMQIGLAWITKINAEQKITWHNGGTGGYRSFIGFDKQAGRGVFVLSNSQDDVDAIGWAILEGRLDDLRVQKTIKVENAAQYAGDYQLAADFILTVSHANGQLFVQATGQGKNAIYMRAENAFYFKVVDAQIRFKRDENGVVIGLTLHQNGEHFAEKIK</sequence>
<dbReference type="Gene3D" id="3.40.710.10">
    <property type="entry name" value="DD-peptidase/beta-lactamase superfamily"/>
    <property type="match status" value="1"/>
</dbReference>
<evidence type="ECO:0000256" key="4">
    <source>
        <dbReference type="ARBA" id="ARBA00023251"/>
    </source>
</evidence>
<dbReference type="PANTHER" id="PTHR22935">
    <property type="entry name" value="PENICILLIN-BINDING PROTEIN"/>
    <property type="match status" value="1"/>
</dbReference>
<feature type="signal peptide" evidence="7">
    <location>
        <begin position="1"/>
        <end position="23"/>
    </location>
</feature>
<comment type="catalytic activity">
    <reaction evidence="6">
        <text>a beta-lactam + H2O = a substituted beta-amino acid</text>
        <dbReference type="Rhea" id="RHEA:20401"/>
        <dbReference type="ChEBI" id="CHEBI:15377"/>
        <dbReference type="ChEBI" id="CHEBI:35627"/>
        <dbReference type="ChEBI" id="CHEBI:140347"/>
        <dbReference type="EC" id="3.5.2.6"/>
    </reaction>
</comment>
<dbReference type="EMBL" id="NVUS01000019">
    <property type="protein sequence ID" value="PCI98776.1"/>
    <property type="molecule type" value="Genomic_DNA"/>
</dbReference>
<evidence type="ECO:0000256" key="5">
    <source>
        <dbReference type="ARBA" id="ARBA00038473"/>
    </source>
</evidence>
<evidence type="ECO:0000313" key="10">
    <source>
        <dbReference type="EMBL" id="PCI98776.1"/>
    </source>
</evidence>
<feature type="domain" description="Peptidase S12 Pab87-related C-terminal" evidence="9">
    <location>
        <begin position="359"/>
        <end position="437"/>
    </location>
</feature>
<protein>
    <recommendedName>
        <fullName evidence="2 6">Beta-lactamase</fullName>
        <ecNumber evidence="2 6">3.5.2.6</ecNumber>
    </recommendedName>
</protein>
<name>A0A2A4YVG0_9PROT</name>
<dbReference type="InterPro" id="IPR051478">
    <property type="entry name" value="Beta-lactamase-like_AB/R"/>
</dbReference>
<dbReference type="InterPro" id="IPR012338">
    <property type="entry name" value="Beta-lactam/transpept-like"/>
</dbReference>
<dbReference type="InterPro" id="IPR001466">
    <property type="entry name" value="Beta-lactam-related"/>
</dbReference>
<evidence type="ECO:0000256" key="1">
    <source>
        <dbReference type="ARBA" id="ARBA00007840"/>
    </source>
</evidence>
<keyword evidence="3 6" id="KW-0378">Hydrolase</keyword>
<dbReference type="GO" id="GO:0046677">
    <property type="term" value="P:response to antibiotic"/>
    <property type="evidence" value="ECO:0007669"/>
    <property type="project" value="UniProtKB-UniRule"/>
</dbReference>
<keyword evidence="7" id="KW-0732">Signal</keyword>
<comment type="caution">
    <text evidence="10">The sequence shown here is derived from an EMBL/GenBank/DDBJ whole genome shotgun (WGS) entry which is preliminary data.</text>
</comment>
<dbReference type="InterPro" id="IPR001586">
    <property type="entry name" value="Beta-lactam_class-C_AS"/>
</dbReference>